<evidence type="ECO:0000313" key="9">
    <source>
        <dbReference type="EMBL" id="QJD97516.1"/>
    </source>
</evidence>
<organism evidence="9 10">
    <name type="scientific">Mucilaginibacter robiniae</name>
    <dbReference type="NCBI Taxonomy" id="2728022"/>
    <lineage>
        <taxon>Bacteria</taxon>
        <taxon>Pseudomonadati</taxon>
        <taxon>Bacteroidota</taxon>
        <taxon>Sphingobacteriia</taxon>
        <taxon>Sphingobacteriales</taxon>
        <taxon>Sphingobacteriaceae</taxon>
        <taxon>Mucilaginibacter</taxon>
    </lineage>
</organism>
<feature type="transmembrane region" description="Helical" evidence="7">
    <location>
        <begin position="107"/>
        <end position="124"/>
    </location>
</feature>
<evidence type="ECO:0000256" key="6">
    <source>
        <dbReference type="ARBA" id="ARBA00023136"/>
    </source>
</evidence>
<keyword evidence="4 7" id="KW-0812">Transmembrane</keyword>
<dbReference type="PROSITE" id="PS50850">
    <property type="entry name" value="MFS"/>
    <property type="match status" value="2"/>
</dbReference>
<feature type="transmembrane region" description="Helical" evidence="7">
    <location>
        <begin position="18"/>
        <end position="42"/>
    </location>
</feature>
<evidence type="ECO:0000256" key="4">
    <source>
        <dbReference type="ARBA" id="ARBA00022692"/>
    </source>
</evidence>
<dbReference type="GO" id="GO:0022857">
    <property type="term" value="F:transmembrane transporter activity"/>
    <property type="evidence" value="ECO:0007669"/>
    <property type="project" value="InterPro"/>
</dbReference>
<dbReference type="KEGG" id="mrob:HH214_17370"/>
<evidence type="ECO:0000313" key="10">
    <source>
        <dbReference type="Proteomes" id="UP000503278"/>
    </source>
</evidence>
<feature type="domain" description="Major facilitator superfamily (MFS) profile" evidence="8">
    <location>
        <begin position="1"/>
        <end position="198"/>
    </location>
</feature>
<proteinExistence type="predicted"/>
<protein>
    <submittedName>
        <fullName evidence="9">MFS transporter</fullName>
    </submittedName>
</protein>
<feature type="transmembrane region" description="Helical" evidence="7">
    <location>
        <begin position="313"/>
        <end position="337"/>
    </location>
</feature>
<feature type="transmembrane region" description="Helical" evidence="7">
    <location>
        <begin position="291"/>
        <end position="307"/>
    </location>
</feature>
<dbReference type="PANTHER" id="PTHR23513">
    <property type="entry name" value="INTEGRAL MEMBRANE EFFLUX PROTEIN-RELATED"/>
    <property type="match status" value="1"/>
</dbReference>
<comment type="subcellular location">
    <subcellularLocation>
        <location evidence="1">Cell membrane</location>
        <topology evidence="1">Multi-pass membrane protein</topology>
    </subcellularLocation>
</comment>
<dbReference type="InterPro" id="IPR036259">
    <property type="entry name" value="MFS_trans_sf"/>
</dbReference>
<dbReference type="SUPFAM" id="SSF103473">
    <property type="entry name" value="MFS general substrate transporter"/>
    <property type="match status" value="1"/>
</dbReference>
<evidence type="ECO:0000256" key="1">
    <source>
        <dbReference type="ARBA" id="ARBA00004651"/>
    </source>
</evidence>
<evidence type="ECO:0000256" key="5">
    <source>
        <dbReference type="ARBA" id="ARBA00022989"/>
    </source>
</evidence>
<dbReference type="InterPro" id="IPR020846">
    <property type="entry name" value="MFS_dom"/>
</dbReference>
<feature type="transmembrane region" description="Helical" evidence="7">
    <location>
        <begin position="81"/>
        <end position="101"/>
    </location>
</feature>
<sequence length="421" mass="46268">MAALSETFRSLKYHNFRLYFVGQSISLIGTWMERITVNWLVYSLTHSALMLGVVNFAGQIPTLLLSPYGGTISDRHNRYKILLTTQISAMLQAALMTTLVLTHHYNIIAIIVLSIILGVINAFDTPSRQSLMIRLVEDKRDLQNAIALNSSMVNLARLLGPAIAGVLLTTVGTGICFLLNALSFVAVIISLLLMKLPPMEIKKNTQSVWHSLQQGYEYIKNAHDVKLMILLMACISFVVMPYTTLMPIFAKDVFHGNAFTYSLLNSISGLGSLAGAIYMASLKGTLRLKRIVIFACALFSVSLAVFAWCGNLWLALCFVLPAGAGAMMQIAGTNTFVQTNVSDEMRGRVISYYVMAFMGMQPLGSFIVGLAAHNIGPRWVLCIEGILGFVIAVAFGFLFKGSKNNILRSNKFSVANLERNN</sequence>
<feature type="transmembrane region" description="Helical" evidence="7">
    <location>
        <begin position="145"/>
        <end position="164"/>
    </location>
</feature>
<feature type="transmembrane region" description="Helical" evidence="7">
    <location>
        <begin position="349"/>
        <end position="372"/>
    </location>
</feature>
<feature type="transmembrane region" description="Helical" evidence="7">
    <location>
        <begin position="261"/>
        <end position="279"/>
    </location>
</feature>
<feature type="transmembrane region" description="Helical" evidence="7">
    <location>
        <begin position="378"/>
        <end position="399"/>
    </location>
</feature>
<name>A0A7L5EAU9_9SPHI</name>
<keyword evidence="2" id="KW-0813">Transport</keyword>
<evidence type="ECO:0000256" key="7">
    <source>
        <dbReference type="SAM" id="Phobius"/>
    </source>
</evidence>
<evidence type="ECO:0000259" key="8">
    <source>
        <dbReference type="PROSITE" id="PS50850"/>
    </source>
</evidence>
<keyword evidence="10" id="KW-1185">Reference proteome</keyword>
<dbReference type="EMBL" id="CP051682">
    <property type="protein sequence ID" value="QJD97516.1"/>
    <property type="molecule type" value="Genomic_DNA"/>
</dbReference>
<feature type="transmembrane region" description="Helical" evidence="7">
    <location>
        <begin position="170"/>
        <end position="193"/>
    </location>
</feature>
<dbReference type="Proteomes" id="UP000503278">
    <property type="component" value="Chromosome"/>
</dbReference>
<keyword evidence="6 7" id="KW-0472">Membrane</keyword>
<feature type="transmembrane region" description="Helical" evidence="7">
    <location>
        <begin position="227"/>
        <end position="249"/>
    </location>
</feature>
<keyword evidence="3" id="KW-1003">Cell membrane</keyword>
<keyword evidence="5 7" id="KW-1133">Transmembrane helix</keyword>
<dbReference type="AlphaFoldDB" id="A0A7L5EAU9"/>
<dbReference type="GO" id="GO:0005886">
    <property type="term" value="C:plasma membrane"/>
    <property type="evidence" value="ECO:0007669"/>
    <property type="project" value="UniProtKB-SubCell"/>
</dbReference>
<dbReference type="PANTHER" id="PTHR23513:SF11">
    <property type="entry name" value="STAPHYLOFERRIN A TRANSPORTER"/>
    <property type="match status" value="1"/>
</dbReference>
<dbReference type="Gene3D" id="1.20.1250.20">
    <property type="entry name" value="MFS general substrate transporter like domains"/>
    <property type="match status" value="2"/>
</dbReference>
<reference evidence="9 10" key="1">
    <citation type="submission" date="2020-04" db="EMBL/GenBank/DDBJ databases">
        <title>Genome sequencing of novel species.</title>
        <authorList>
            <person name="Heo J."/>
            <person name="Kim S.-J."/>
            <person name="Kim J.-S."/>
            <person name="Hong S.-B."/>
            <person name="Kwon S.-W."/>
        </authorList>
    </citation>
    <scope>NUCLEOTIDE SEQUENCE [LARGE SCALE GENOMIC DNA]</scope>
    <source>
        <strain evidence="9 10">F39-2</strain>
    </source>
</reference>
<dbReference type="RefSeq" id="WP_169609755.1">
    <property type="nucleotide sequence ID" value="NZ_CP051682.1"/>
</dbReference>
<dbReference type="CDD" id="cd06173">
    <property type="entry name" value="MFS_MefA_like"/>
    <property type="match status" value="1"/>
</dbReference>
<feature type="domain" description="Major facilitator superfamily (MFS) profile" evidence="8">
    <location>
        <begin position="222"/>
        <end position="421"/>
    </location>
</feature>
<dbReference type="Pfam" id="PF05977">
    <property type="entry name" value="MFS_3"/>
    <property type="match status" value="1"/>
</dbReference>
<feature type="transmembrane region" description="Helical" evidence="7">
    <location>
        <begin position="48"/>
        <end position="69"/>
    </location>
</feature>
<evidence type="ECO:0000256" key="2">
    <source>
        <dbReference type="ARBA" id="ARBA00022448"/>
    </source>
</evidence>
<accession>A0A7L5EAU9</accession>
<evidence type="ECO:0000256" key="3">
    <source>
        <dbReference type="ARBA" id="ARBA00022475"/>
    </source>
</evidence>
<dbReference type="InterPro" id="IPR010290">
    <property type="entry name" value="TM_effector"/>
</dbReference>
<gene>
    <name evidence="9" type="ORF">HH214_17370</name>
</gene>